<proteinExistence type="predicted"/>
<dbReference type="InterPro" id="IPR013087">
    <property type="entry name" value="Znf_C2H2_type"/>
</dbReference>
<feature type="domain" description="C2H2-type" evidence="2">
    <location>
        <begin position="492"/>
        <end position="514"/>
    </location>
</feature>
<dbReference type="PROSITE" id="PS00028">
    <property type="entry name" value="ZINC_FINGER_C2H2_1"/>
    <property type="match status" value="1"/>
</dbReference>
<feature type="region of interest" description="Disordered" evidence="1">
    <location>
        <begin position="90"/>
        <end position="109"/>
    </location>
</feature>
<evidence type="ECO:0000256" key="1">
    <source>
        <dbReference type="SAM" id="MobiDB-lite"/>
    </source>
</evidence>
<evidence type="ECO:0000313" key="3">
    <source>
        <dbReference type="EMBL" id="TGZ78314.1"/>
    </source>
</evidence>
<feature type="region of interest" description="Disordered" evidence="1">
    <location>
        <begin position="1"/>
        <end position="23"/>
    </location>
</feature>
<dbReference type="InParanoid" id="A0A4V3SI11"/>
<name>A0A4V3SI11_9PEZI</name>
<feature type="region of interest" description="Disordered" evidence="1">
    <location>
        <begin position="585"/>
        <end position="605"/>
    </location>
</feature>
<protein>
    <recommendedName>
        <fullName evidence="2">C2H2-type domain-containing protein</fullName>
    </recommendedName>
</protein>
<feature type="compositionally biased region" description="Basic and acidic residues" evidence="1">
    <location>
        <begin position="685"/>
        <end position="697"/>
    </location>
</feature>
<feature type="compositionally biased region" description="Low complexity" evidence="1">
    <location>
        <begin position="708"/>
        <end position="718"/>
    </location>
</feature>
<feature type="compositionally biased region" description="Low complexity" evidence="1">
    <location>
        <begin position="1"/>
        <end position="13"/>
    </location>
</feature>
<dbReference type="Proteomes" id="UP000298138">
    <property type="component" value="Unassembled WGS sequence"/>
</dbReference>
<evidence type="ECO:0000313" key="4">
    <source>
        <dbReference type="Proteomes" id="UP000298138"/>
    </source>
</evidence>
<sequence length="724" mass="79950">MTLSTTPTASAHHTPPHPFSGDAIKTDEYALSTSATILDTDPLTSHPPNSTPYSPPCWLGNCCSYHRHLRHLRQRRKERIIKELRKKEIRKKGKTSILPPPPPRLHHGDPAGIPLSRVWTRTLGAFNAFSHYLCGDLRLNLQAPTPTKSVLHYVFTVPRTPKLHTRAHNPHHHHEHSGTKKETPLKTPPTKPSKKQKRLLAHRIRFELTQIPRALSPNDFNIRLEVSVPLDLIQRLSLREREIGRVTDVTELEVEGVDRVRMEERIDSEVIPVWAARGWRALEGVSIAVEEFLKIVGEILGRGVERTREERAGSVGSEASAFTVESTMVEFEDHGEDVEVHECEPINDTTANEATFYYSSESDDDDDSILYLPSPRIEEIIKVALESNSDTSSTHSICSSSHHTISTTTDATTHSHLDLPKSLHHDEIAVDEWSLRELQRRRSEGDGITSSTAATPRDINDVVDDFIILPSCSYTHVSEQDAHQHELYTPICRVCSTPFPCFTALATHLRASRHFLSSPTALEITAANPYRESATQTAETGMETTTGQELKREKMYTSLVDPYIPKPGPITFEGIKNRAQALSPFSASRDTPIPPATASSASSSSSSAVSAVSSSALSHATLIIPVTDTSTTTTAATAAAATTLKKAGWIHKRIASLPGKEKEKILSATLNTTLKTTLGATLGMGKEKAGEKEEKERTLRKRRSSVAMKGMGKGLLRGLTRRGE</sequence>
<feature type="region of interest" description="Disordered" evidence="1">
    <location>
        <begin position="164"/>
        <end position="196"/>
    </location>
</feature>
<gene>
    <name evidence="3" type="ORF">EX30DRAFT_397945</name>
</gene>
<feature type="region of interest" description="Disordered" evidence="1">
    <location>
        <begin position="684"/>
        <end position="724"/>
    </location>
</feature>
<organism evidence="3 4">
    <name type="scientific">Ascodesmis nigricans</name>
    <dbReference type="NCBI Taxonomy" id="341454"/>
    <lineage>
        <taxon>Eukaryota</taxon>
        <taxon>Fungi</taxon>
        <taxon>Dikarya</taxon>
        <taxon>Ascomycota</taxon>
        <taxon>Pezizomycotina</taxon>
        <taxon>Pezizomycetes</taxon>
        <taxon>Pezizales</taxon>
        <taxon>Ascodesmidaceae</taxon>
        <taxon>Ascodesmis</taxon>
    </lineage>
</organism>
<keyword evidence="4" id="KW-1185">Reference proteome</keyword>
<feature type="compositionally biased region" description="Basic residues" evidence="1">
    <location>
        <begin position="164"/>
        <end position="175"/>
    </location>
</feature>
<dbReference type="AlphaFoldDB" id="A0A4V3SI11"/>
<reference evidence="3 4" key="1">
    <citation type="submission" date="2019-04" db="EMBL/GenBank/DDBJ databases">
        <title>Comparative genomics and transcriptomics to analyze fruiting body development in filamentous ascomycetes.</title>
        <authorList>
            <consortium name="DOE Joint Genome Institute"/>
            <person name="Lutkenhaus R."/>
            <person name="Traeger S."/>
            <person name="Breuer J."/>
            <person name="Kuo A."/>
            <person name="Lipzen A."/>
            <person name="Pangilinan J."/>
            <person name="Dilworth D."/>
            <person name="Sandor L."/>
            <person name="Poggeler S."/>
            <person name="Barry K."/>
            <person name="Grigoriev I.V."/>
            <person name="Nowrousian M."/>
        </authorList>
    </citation>
    <scope>NUCLEOTIDE SEQUENCE [LARGE SCALE GENOMIC DNA]</scope>
    <source>
        <strain evidence="3 4">CBS 389.68</strain>
    </source>
</reference>
<accession>A0A4V3SI11</accession>
<dbReference type="EMBL" id="ML220143">
    <property type="protein sequence ID" value="TGZ78314.1"/>
    <property type="molecule type" value="Genomic_DNA"/>
</dbReference>
<evidence type="ECO:0000259" key="2">
    <source>
        <dbReference type="PROSITE" id="PS00028"/>
    </source>
</evidence>